<dbReference type="Gene3D" id="2.30.30.40">
    <property type="entry name" value="SH3 Domains"/>
    <property type="match status" value="1"/>
</dbReference>
<dbReference type="Proteomes" id="UP000233387">
    <property type="component" value="Unassembled WGS sequence"/>
</dbReference>
<protein>
    <submittedName>
        <fullName evidence="8">Protein kinase domain</fullName>
    </submittedName>
</protein>
<dbReference type="SMART" id="SM00220">
    <property type="entry name" value="S_TKc"/>
    <property type="match status" value="1"/>
</dbReference>
<evidence type="ECO:0000256" key="6">
    <source>
        <dbReference type="SAM" id="Phobius"/>
    </source>
</evidence>
<dbReference type="Gene3D" id="3.30.200.20">
    <property type="entry name" value="Phosphorylase Kinase, domain 1"/>
    <property type="match status" value="1"/>
</dbReference>
<keyword evidence="2 5" id="KW-0547">Nucleotide-binding</keyword>
<proteinExistence type="predicted"/>
<evidence type="ECO:0000256" key="5">
    <source>
        <dbReference type="PROSITE-ProRule" id="PRU10141"/>
    </source>
</evidence>
<dbReference type="Gene3D" id="1.10.510.10">
    <property type="entry name" value="Transferase(Phosphotransferase) domain 1"/>
    <property type="match status" value="1"/>
</dbReference>
<dbReference type="CDD" id="cd14014">
    <property type="entry name" value="STKc_PknB_like"/>
    <property type="match status" value="1"/>
</dbReference>
<dbReference type="InterPro" id="IPR000719">
    <property type="entry name" value="Prot_kinase_dom"/>
</dbReference>
<sequence>MKGRVVGKYVIDELIGEGGMGAVYKAHHQSIDRKAAVKVLSPQFSKNPHLKERFKNEAATMARLNHSGIVTLYDYVEEGDEAFLIMEFAEGLPLDTIIEKNGKLPEPLAQELLIQMAEALAYAHSQGVIHRDIKPSNFIISPENRVKVLDFGIAKMLDETSRHLTKTGMRMGSIYFMSPEQVRGDKDITHRTDIYSLGLTYYVMLIGEYPLAHHTSEYAIYDEIVNKDFIDFNKLKGKISDKSIELIRKCLQRNPQERFATALEIVKFLKEKETPINKPIEVQPKIEPKPIPQEKPDVKIQEQPKTFQHPSVVSAPPPKKSRAWKWILGILLASFLAYFFIPEVRYFVTYELWHLLGKKESYSQNTDNTSEEAGGYKMYVTATSLNLRDYPQTGNVLTVIPYASEVYVINEITTDSNWVEIRYKNYRGYVFKHYIADHPRPVYKVIASQAYFYQEPTLDYPTNAYVIAGQFVLAEEERNGFIYTNFHYGGKVTSGWLYKYDLERVK</sequence>
<dbReference type="PANTHER" id="PTHR43289:SF6">
    <property type="entry name" value="SERINE_THREONINE-PROTEIN KINASE NEKL-3"/>
    <property type="match status" value="1"/>
</dbReference>
<evidence type="ECO:0000256" key="2">
    <source>
        <dbReference type="ARBA" id="ARBA00022741"/>
    </source>
</evidence>
<dbReference type="InterPro" id="IPR011009">
    <property type="entry name" value="Kinase-like_dom_sf"/>
</dbReference>
<dbReference type="OrthoDB" id="9813021at2"/>
<feature type="binding site" evidence="5">
    <location>
        <position position="38"/>
    </location>
    <ligand>
        <name>ATP</name>
        <dbReference type="ChEBI" id="CHEBI:30616"/>
    </ligand>
</feature>
<dbReference type="RefSeq" id="WP_101358055.1">
    <property type="nucleotide sequence ID" value="NZ_NKXO01000010.1"/>
</dbReference>
<dbReference type="InterPro" id="IPR003646">
    <property type="entry name" value="SH3-like_bac-type"/>
</dbReference>
<feature type="transmembrane region" description="Helical" evidence="6">
    <location>
        <begin position="323"/>
        <end position="341"/>
    </location>
</feature>
<dbReference type="InterPro" id="IPR008271">
    <property type="entry name" value="Ser/Thr_kinase_AS"/>
</dbReference>
<comment type="caution">
    <text evidence="8">The sequence shown here is derived from an EMBL/GenBank/DDBJ whole genome shotgun (WGS) entry which is preliminary data.</text>
</comment>
<dbReference type="SUPFAM" id="SSF56112">
    <property type="entry name" value="Protein kinase-like (PK-like)"/>
    <property type="match status" value="1"/>
</dbReference>
<evidence type="ECO:0000259" key="7">
    <source>
        <dbReference type="PROSITE" id="PS50011"/>
    </source>
</evidence>
<dbReference type="Pfam" id="PF00069">
    <property type="entry name" value="Pkinase"/>
    <property type="match status" value="1"/>
</dbReference>
<keyword evidence="4 5" id="KW-0067">ATP-binding</keyword>
<dbReference type="AlphaFoldDB" id="A0A2N3IIN1"/>
<feature type="domain" description="Protein kinase" evidence="7">
    <location>
        <begin position="9"/>
        <end position="269"/>
    </location>
</feature>
<reference evidence="8 9" key="1">
    <citation type="submission" date="2017-06" db="EMBL/GenBank/DDBJ databases">
        <title>Raineya orbicola gen. nov., sp. nov. a slightly thermophilic bacterium of the phylum Bacteroidetes and the description of Raineyaceae fam. nov.</title>
        <authorList>
            <person name="Albuquerque L."/>
            <person name="Polonia A.R.M."/>
            <person name="Barroso C."/>
            <person name="Froufe H.J.C."/>
            <person name="Lage O."/>
            <person name="Lobo-Da-Cunha A."/>
            <person name="Egas C."/>
            <person name="Da Costa M.S."/>
        </authorList>
    </citation>
    <scope>NUCLEOTIDE SEQUENCE [LARGE SCALE GENOMIC DNA]</scope>
    <source>
        <strain evidence="8 9">SPSPC-11</strain>
    </source>
</reference>
<dbReference type="PROSITE" id="PS00108">
    <property type="entry name" value="PROTEIN_KINASE_ST"/>
    <property type="match status" value="1"/>
</dbReference>
<evidence type="ECO:0000313" key="8">
    <source>
        <dbReference type="EMBL" id="PKQ70131.1"/>
    </source>
</evidence>
<organism evidence="8 9">
    <name type="scientific">Raineya orbicola</name>
    <dbReference type="NCBI Taxonomy" id="2016530"/>
    <lineage>
        <taxon>Bacteria</taxon>
        <taxon>Pseudomonadati</taxon>
        <taxon>Bacteroidota</taxon>
        <taxon>Cytophagia</taxon>
        <taxon>Cytophagales</taxon>
        <taxon>Raineyaceae</taxon>
        <taxon>Raineya</taxon>
    </lineage>
</organism>
<evidence type="ECO:0000256" key="3">
    <source>
        <dbReference type="ARBA" id="ARBA00022777"/>
    </source>
</evidence>
<gene>
    <name evidence="8" type="ORF">Rain11_0791</name>
</gene>
<evidence type="ECO:0000313" key="9">
    <source>
        <dbReference type="Proteomes" id="UP000233387"/>
    </source>
</evidence>
<keyword evidence="6" id="KW-0472">Membrane</keyword>
<dbReference type="EMBL" id="NKXO01000010">
    <property type="protein sequence ID" value="PKQ70131.1"/>
    <property type="molecule type" value="Genomic_DNA"/>
</dbReference>
<accession>A0A2N3IIN1</accession>
<keyword evidence="3 8" id="KW-0418">Kinase</keyword>
<dbReference type="GO" id="GO:0004674">
    <property type="term" value="F:protein serine/threonine kinase activity"/>
    <property type="evidence" value="ECO:0007669"/>
    <property type="project" value="TreeGrafter"/>
</dbReference>
<keyword evidence="6" id="KW-1133">Transmembrane helix</keyword>
<dbReference type="SMART" id="SM00287">
    <property type="entry name" value="SH3b"/>
    <property type="match status" value="1"/>
</dbReference>
<dbReference type="Pfam" id="PF08239">
    <property type="entry name" value="SH3_3"/>
    <property type="match status" value="1"/>
</dbReference>
<keyword evidence="1" id="KW-0808">Transferase</keyword>
<keyword evidence="9" id="KW-1185">Reference proteome</keyword>
<dbReference type="PROSITE" id="PS50011">
    <property type="entry name" value="PROTEIN_KINASE_DOM"/>
    <property type="match status" value="1"/>
</dbReference>
<dbReference type="GO" id="GO:0005524">
    <property type="term" value="F:ATP binding"/>
    <property type="evidence" value="ECO:0007669"/>
    <property type="project" value="UniProtKB-UniRule"/>
</dbReference>
<evidence type="ECO:0000256" key="4">
    <source>
        <dbReference type="ARBA" id="ARBA00022840"/>
    </source>
</evidence>
<dbReference type="PROSITE" id="PS00107">
    <property type="entry name" value="PROTEIN_KINASE_ATP"/>
    <property type="match status" value="1"/>
</dbReference>
<dbReference type="PANTHER" id="PTHR43289">
    <property type="entry name" value="MITOGEN-ACTIVATED PROTEIN KINASE KINASE KINASE 20-RELATED"/>
    <property type="match status" value="1"/>
</dbReference>
<keyword evidence="6" id="KW-0812">Transmembrane</keyword>
<evidence type="ECO:0000256" key="1">
    <source>
        <dbReference type="ARBA" id="ARBA00022679"/>
    </source>
</evidence>
<dbReference type="InterPro" id="IPR017441">
    <property type="entry name" value="Protein_kinase_ATP_BS"/>
</dbReference>
<name>A0A2N3IIN1_9BACT</name>